<feature type="domain" description="HAMP" evidence="4">
    <location>
        <begin position="225"/>
        <end position="277"/>
    </location>
</feature>
<dbReference type="PANTHER" id="PTHR32089:SF112">
    <property type="entry name" value="LYSOZYME-LIKE PROTEIN-RELATED"/>
    <property type="match status" value="1"/>
</dbReference>
<evidence type="ECO:0000256" key="3">
    <source>
        <dbReference type="SAM" id="Phobius"/>
    </source>
</evidence>
<comment type="caution">
    <text evidence="5">The sequence shown here is derived from an EMBL/GenBank/DDBJ whole genome shotgun (WGS) entry which is preliminary data.</text>
</comment>
<feature type="transmembrane region" description="Helical" evidence="3">
    <location>
        <begin position="23"/>
        <end position="45"/>
    </location>
</feature>
<evidence type="ECO:0000256" key="1">
    <source>
        <dbReference type="ARBA" id="ARBA00022692"/>
    </source>
</evidence>
<name>A0A4Q5MYR7_9MICO</name>
<dbReference type="SMART" id="SM00304">
    <property type="entry name" value="HAMP"/>
    <property type="match status" value="1"/>
</dbReference>
<protein>
    <submittedName>
        <fullName evidence="5">Methyl-accepting chemotaxis protein</fullName>
    </submittedName>
</protein>
<dbReference type="Gene3D" id="6.10.340.10">
    <property type="match status" value="1"/>
</dbReference>
<dbReference type="SUPFAM" id="SSF158472">
    <property type="entry name" value="HAMP domain-like"/>
    <property type="match status" value="1"/>
</dbReference>
<proteinExistence type="predicted"/>
<gene>
    <name evidence="5" type="ORF">EUA98_19095</name>
</gene>
<keyword evidence="6" id="KW-1185">Reference proteome</keyword>
<dbReference type="OrthoDB" id="8667074at2"/>
<keyword evidence="1 3" id="KW-0812">Transmembrane</keyword>
<feature type="transmembrane region" description="Helical" evidence="3">
    <location>
        <begin position="201"/>
        <end position="224"/>
    </location>
</feature>
<sequence length="305" mass="31660">MSTITTPSVRTPRLTRVSVRAKILGLVALFAVFSIVLGTFAAIGIEKVKSNAAQMADTQASVNTSLQGLKDALWNVRMYIPLVAAYEGEGKQAQFDKLQAAFGVMETSSTEFAAAFEAANGTNPENWTEFTTSWGNYRAVVDGDLMAAAMADDRPTFAAVRAGGAADLGAKMIGDLTLVSDEVTASMVLLADRSEEEATTAVIRTIAILVLGLLAATIAGVVLANSIRRAVVEVKGAVDAMAQGDLTVRPEVRSGDEIGQMAQALIAAQDALRGVVAGVMETAQTVAAAAEELSAANSQVTSGSE</sequence>
<dbReference type="InterPro" id="IPR003660">
    <property type="entry name" value="HAMP_dom"/>
</dbReference>
<evidence type="ECO:0000256" key="2">
    <source>
        <dbReference type="ARBA" id="ARBA00022989"/>
    </source>
</evidence>
<keyword evidence="2 3" id="KW-1133">Transmembrane helix</keyword>
<dbReference type="RefSeq" id="WP_130104272.1">
    <property type="nucleotide sequence ID" value="NZ_SDWW01000083.1"/>
</dbReference>
<evidence type="ECO:0000313" key="5">
    <source>
        <dbReference type="EMBL" id="RYV49387.1"/>
    </source>
</evidence>
<dbReference type="GO" id="GO:0016020">
    <property type="term" value="C:membrane"/>
    <property type="evidence" value="ECO:0007669"/>
    <property type="project" value="InterPro"/>
</dbReference>
<dbReference type="AlphaFoldDB" id="A0A4Q5MYR7"/>
<dbReference type="Pfam" id="PF00672">
    <property type="entry name" value="HAMP"/>
    <property type="match status" value="1"/>
</dbReference>
<evidence type="ECO:0000313" key="6">
    <source>
        <dbReference type="Proteomes" id="UP000293764"/>
    </source>
</evidence>
<organism evidence="5 6">
    <name type="scientific">Pengzhenrongella frigida</name>
    <dbReference type="NCBI Taxonomy" id="1259133"/>
    <lineage>
        <taxon>Bacteria</taxon>
        <taxon>Bacillati</taxon>
        <taxon>Actinomycetota</taxon>
        <taxon>Actinomycetes</taxon>
        <taxon>Micrococcales</taxon>
        <taxon>Pengzhenrongella</taxon>
    </lineage>
</organism>
<dbReference type="CDD" id="cd06225">
    <property type="entry name" value="HAMP"/>
    <property type="match status" value="1"/>
</dbReference>
<keyword evidence="3" id="KW-0472">Membrane</keyword>
<feature type="non-terminal residue" evidence="5">
    <location>
        <position position="305"/>
    </location>
</feature>
<accession>A0A4Q5MYR7</accession>
<dbReference type="GO" id="GO:0007165">
    <property type="term" value="P:signal transduction"/>
    <property type="evidence" value="ECO:0007669"/>
    <property type="project" value="InterPro"/>
</dbReference>
<reference evidence="5 6" key="1">
    <citation type="submission" date="2019-01" db="EMBL/GenBank/DDBJ databases">
        <title>Novel species of Cellulomonas.</title>
        <authorList>
            <person name="Liu Q."/>
            <person name="Xin Y.-H."/>
        </authorList>
    </citation>
    <scope>NUCLEOTIDE SEQUENCE [LARGE SCALE GENOMIC DNA]</scope>
    <source>
        <strain evidence="5 6">HLT2-17</strain>
    </source>
</reference>
<dbReference type="PROSITE" id="PS50885">
    <property type="entry name" value="HAMP"/>
    <property type="match status" value="1"/>
</dbReference>
<dbReference type="Proteomes" id="UP000293764">
    <property type="component" value="Unassembled WGS sequence"/>
</dbReference>
<evidence type="ECO:0000259" key="4">
    <source>
        <dbReference type="PROSITE" id="PS50885"/>
    </source>
</evidence>
<dbReference type="EMBL" id="SDWW01000083">
    <property type="protein sequence ID" value="RYV49387.1"/>
    <property type="molecule type" value="Genomic_DNA"/>
</dbReference>
<dbReference type="PANTHER" id="PTHR32089">
    <property type="entry name" value="METHYL-ACCEPTING CHEMOTAXIS PROTEIN MCPB"/>
    <property type="match status" value="1"/>
</dbReference>